<evidence type="ECO:0000313" key="16">
    <source>
        <dbReference type="Proteomes" id="UP000695562"/>
    </source>
</evidence>
<name>A0A8J4V873_9MYCE</name>
<comment type="domain">
    <text evidence="10">The Q motif is unique to and characteristic of the DEAD box family of RNA helicases and controls ATP binding and hydrolysis.</text>
</comment>
<dbReference type="SMART" id="SM00490">
    <property type="entry name" value="HELICc"/>
    <property type="match status" value="1"/>
</dbReference>
<dbReference type="InterPro" id="IPR011545">
    <property type="entry name" value="DEAD/DEAH_box_helicase_dom"/>
</dbReference>
<dbReference type="PROSITE" id="PS51194">
    <property type="entry name" value="HELICASE_CTER"/>
    <property type="match status" value="1"/>
</dbReference>
<feature type="compositionally biased region" description="Acidic residues" evidence="11">
    <location>
        <begin position="127"/>
        <end position="142"/>
    </location>
</feature>
<dbReference type="SUPFAM" id="SSF52540">
    <property type="entry name" value="P-loop containing nucleoside triphosphate hydrolases"/>
    <property type="match status" value="1"/>
</dbReference>
<keyword evidence="1 9" id="KW-0547">Nucleotide-binding</keyword>
<feature type="compositionally biased region" description="Low complexity" evidence="11">
    <location>
        <begin position="30"/>
        <end position="48"/>
    </location>
</feature>
<evidence type="ECO:0000256" key="2">
    <source>
        <dbReference type="ARBA" id="ARBA00022801"/>
    </source>
</evidence>
<evidence type="ECO:0000256" key="5">
    <source>
        <dbReference type="ARBA" id="ARBA00022884"/>
    </source>
</evidence>
<feature type="domain" description="Helicase C-terminal" evidence="13">
    <location>
        <begin position="374"/>
        <end position="544"/>
    </location>
</feature>
<feature type="domain" description="Helicase ATP-binding" evidence="12">
    <location>
        <begin position="185"/>
        <end position="360"/>
    </location>
</feature>
<evidence type="ECO:0000256" key="4">
    <source>
        <dbReference type="ARBA" id="ARBA00022840"/>
    </source>
</evidence>
<evidence type="ECO:0000256" key="9">
    <source>
        <dbReference type="RuleBase" id="RU000492"/>
    </source>
</evidence>
<dbReference type="InterPro" id="IPR044773">
    <property type="entry name" value="DDX18/Has1_DEADc"/>
</dbReference>
<keyword evidence="3 9" id="KW-0347">Helicase</keyword>
<dbReference type="GO" id="GO:0003724">
    <property type="term" value="F:RNA helicase activity"/>
    <property type="evidence" value="ECO:0007669"/>
    <property type="project" value="UniProtKB-EC"/>
</dbReference>
<dbReference type="Gene3D" id="3.40.50.300">
    <property type="entry name" value="P-loop containing nucleotide triphosphate hydrolases"/>
    <property type="match status" value="2"/>
</dbReference>
<feature type="region of interest" description="Disordered" evidence="11">
    <location>
        <begin position="599"/>
        <end position="632"/>
    </location>
</feature>
<dbReference type="GO" id="GO:0005524">
    <property type="term" value="F:ATP binding"/>
    <property type="evidence" value="ECO:0007669"/>
    <property type="project" value="UniProtKB-UniRule"/>
</dbReference>
<dbReference type="SMART" id="SM01178">
    <property type="entry name" value="DUF4217"/>
    <property type="match status" value="1"/>
</dbReference>
<evidence type="ECO:0000259" key="13">
    <source>
        <dbReference type="PROSITE" id="PS51194"/>
    </source>
</evidence>
<evidence type="ECO:0000256" key="7">
    <source>
        <dbReference type="ARBA" id="ARBA00047984"/>
    </source>
</evidence>
<dbReference type="Proteomes" id="UP000695562">
    <property type="component" value="Unassembled WGS sequence"/>
</dbReference>
<gene>
    <name evidence="15" type="ORF">CYY_003961</name>
</gene>
<dbReference type="CDD" id="cd17942">
    <property type="entry name" value="DEADc_DDX18"/>
    <property type="match status" value="1"/>
</dbReference>
<dbReference type="AlphaFoldDB" id="A0A8J4V873"/>
<dbReference type="InterPro" id="IPR000629">
    <property type="entry name" value="RNA-helicase_DEAD-box_CS"/>
</dbReference>
<dbReference type="Pfam" id="PF00270">
    <property type="entry name" value="DEAD"/>
    <property type="match status" value="1"/>
</dbReference>
<reference evidence="15" key="1">
    <citation type="submission" date="2020-01" db="EMBL/GenBank/DDBJ databases">
        <title>Development of genomics and gene disruption for Polysphondylium violaceum indicates a role for the polyketide synthase stlB in stalk morphogenesis.</title>
        <authorList>
            <person name="Narita B."/>
            <person name="Kawabe Y."/>
            <person name="Kin K."/>
            <person name="Saito T."/>
            <person name="Gibbs R."/>
            <person name="Kuspa A."/>
            <person name="Muzny D."/>
            <person name="Queller D."/>
            <person name="Richards S."/>
            <person name="Strassman J."/>
            <person name="Sucgang R."/>
            <person name="Worley K."/>
            <person name="Schaap P."/>
        </authorList>
    </citation>
    <scope>NUCLEOTIDE SEQUENCE</scope>
    <source>
        <strain evidence="15">QSvi11</strain>
    </source>
</reference>
<feature type="region of interest" description="Disordered" evidence="11">
    <location>
        <begin position="1"/>
        <end position="56"/>
    </location>
</feature>
<dbReference type="CDD" id="cd18787">
    <property type="entry name" value="SF2_C_DEAD"/>
    <property type="match status" value="1"/>
</dbReference>
<dbReference type="Pfam" id="PF00271">
    <property type="entry name" value="Helicase_C"/>
    <property type="match status" value="1"/>
</dbReference>
<comment type="catalytic activity">
    <reaction evidence="7 10">
        <text>ATP + H2O = ADP + phosphate + H(+)</text>
        <dbReference type="Rhea" id="RHEA:13065"/>
        <dbReference type="ChEBI" id="CHEBI:15377"/>
        <dbReference type="ChEBI" id="CHEBI:15378"/>
        <dbReference type="ChEBI" id="CHEBI:30616"/>
        <dbReference type="ChEBI" id="CHEBI:43474"/>
        <dbReference type="ChEBI" id="CHEBI:456216"/>
        <dbReference type="EC" id="3.6.4.13"/>
    </reaction>
</comment>
<comment type="function">
    <text evidence="10">RNA helicase.</text>
</comment>
<feature type="compositionally biased region" description="Low complexity" evidence="11">
    <location>
        <begin position="1"/>
        <end position="15"/>
    </location>
</feature>
<accession>A0A8J4V873</accession>
<sequence length="632" mass="71064">MVTKKTTSTSTTPPVNKKSLKRKEEEIVDTPTPVTTTKTVESKSTTPKQVSKKIKTTPTNDIAAKEIEALAAIPSVKQVETQKELKKIVKSIDEEKIAPSTTTTTTTSKKPTKKVVEKVEQPVEKLEEQEEQEAVEQEEEKDEFAAEIITENSIEFSTLPIEEKTKNAIKEMGFVKMTQIQAKSILPLLEGKDLLGAARTGSGKTLAFLIPAIELLVKANFKPRNGTGVIIISPTRELALQIYGVARELMKYHTQTHGIIMGGTVKKPEEEKLEKGVNLLVATPGRLLDHLQNTKGFNLKNLKCLVIDEADRILDDGFEEEMQQIARILPKQRQTVLFSATQTRKVDEIAKVSFNKEPVYVGVDDSREVSTVEGLEQGYVVCPSERRFLLLYTFLKKNLSKKIIVFLSSCNAVKYTAELLNYIDIPVLELHGKQKQQKRTNIFYEFVNADKGILICTDVAARGLDIPSVDWIIQYDPPDDPKEYIHRVGRTARGQGKKGRALLFLLPKELGFLKYLKLAKVPLNEYEFPKGKVANVQEQLEKIVSQNFYLYNSARDAYKSYICAYSSHSLKDIFDVNSLELQNVAKAFGFNDPPKVHLNVSSSGKSDKKNPKSNFTKNYQSKFPKDGRQFVK</sequence>
<dbReference type="InterPro" id="IPR001650">
    <property type="entry name" value="Helicase_C-like"/>
</dbReference>
<dbReference type="OrthoDB" id="10259640at2759"/>
<evidence type="ECO:0000259" key="12">
    <source>
        <dbReference type="PROSITE" id="PS51192"/>
    </source>
</evidence>
<evidence type="ECO:0000256" key="11">
    <source>
        <dbReference type="SAM" id="MobiDB-lite"/>
    </source>
</evidence>
<keyword evidence="2 9" id="KW-0378">Hydrolase</keyword>
<protein>
    <recommendedName>
        <fullName evidence="10">ATP-dependent RNA helicase</fullName>
        <ecNumber evidence="10">3.6.4.13</ecNumber>
    </recommendedName>
</protein>
<feature type="short sequence motif" description="Q motif" evidence="8">
    <location>
        <begin position="154"/>
        <end position="182"/>
    </location>
</feature>
<dbReference type="FunFam" id="3.40.50.300:FF:000379">
    <property type="entry name" value="RNA helicase"/>
    <property type="match status" value="1"/>
</dbReference>
<evidence type="ECO:0000313" key="15">
    <source>
        <dbReference type="EMBL" id="KAF2074729.1"/>
    </source>
</evidence>
<keyword evidence="5 10" id="KW-0694">RNA-binding</keyword>
<comment type="similarity">
    <text evidence="6">Belongs to the DEAD box helicase family. DDX18/HAS1 subfamily.</text>
</comment>
<evidence type="ECO:0000256" key="6">
    <source>
        <dbReference type="ARBA" id="ARBA00024357"/>
    </source>
</evidence>
<dbReference type="InterPro" id="IPR014001">
    <property type="entry name" value="Helicase_ATP-bd"/>
</dbReference>
<dbReference type="EC" id="3.6.4.13" evidence="10"/>
<dbReference type="InterPro" id="IPR014014">
    <property type="entry name" value="RNA_helicase_DEAD_Q_motif"/>
</dbReference>
<dbReference type="InterPro" id="IPR027417">
    <property type="entry name" value="P-loop_NTPase"/>
</dbReference>
<evidence type="ECO:0000256" key="1">
    <source>
        <dbReference type="ARBA" id="ARBA00022741"/>
    </source>
</evidence>
<dbReference type="GO" id="GO:0003723">
    <property type="term" value="F:RNA binding"/>
    <property type="evidence" value="ECO:0007669"/>
    <property type="project" value="UniProtKB-UniRule"/>
</dbReference>
<feature type="compositionally biased region" description="Basic and acidic residues" evidence="11">
    <location>
        <begin position="623"/>
        <end position="632"/>
    </location>
</feature>
<feature type="compositionally biased region" description="Polar residues" evidence="11">
    <location>
        <begin position="612"/>
        <end position="621"/>
    </location>
</feature>
<evidence type="ECO:0000256" key="10">
    <source>
        <dbReference type="RuleBase" id="RU365068"/>
    </source>
</evidence>
<keyword evidence="16" id="KW-1185">Reference proteome</keyword>
<evidence type="ECO:0000256" key="3">
    <source>
        <dbReference type="ARBA" id="ARBA00022806"/>
    </source>
</evidence>
<dbReference type="InterPro" id="IPR025313">
    <property type="entry name" value="SPB4-like_CTE"/>
</dbReference>
<feature type="domain" description="DEAD-box RNA helicase Q" evidence="14">
    <location>
        <begin position="154"/>
        <end position="182"/>
    </location>
</feature>
<dbReference type="EMBL" id="AJWJ01000132">
    <property type="protein sequence ID" value="KAF2074729.1"/>
    <property type="molecule type" value="Genomic_DNA"/>
</dbReference>
<dbReference type="SMART" id="SM00487">
    <property type="entry name" value="DEXDc"/>
    <property type="match status" value="1"/>
</dbReference>
<dbReference type="GO" id="GO:0016787">
    <property type="term" value="F:hydrolase activity"/>
    <property type="evidence" value="ECO:0007669"/>
    <property type="project" value="UniProtKB-KW"/>
</dbReference>
<proteinExistence type="inferred from homology"/>
<organism evidence="15 16">
    <name type="scientific">Polysphondylium violaceum</name>
    <dbReference type="NCBI Taxonomy" id="133409"/>
    <lineage>
        <taxon>Eukaryota</taxon>
        <taxon>Amoebozoa</taxon>
        <taxon>Evosea</taxon>
        <taxon>Eumycetozoa</taxon>
        <taxon>Dictyostelia</taxon>
        <taxon>Dictyosteliales</taxon>
        <taxon>Dictyosteliaceae</taxon>
        <taxon>Polysphondylium</taxon>
    </lineage>
</organism>
<dbReference type="PROSITE" id="PS51195">
    <property type="entry name" value="Q_MOTIF"/>
    <property type="match status" value="1"/>
</dbReference>
<keyword evidence="4 9" id="KW-0067">ATP-binding</keyword>
<dbReference type="Pfam" id="PF13959">
    <property type="entry name" value="CTE_SPB4"/>
    <property type="match status" value="1"/>
</dbReference>
<feature type="region of interest" description="Disordered" evidence="11">
    <location>
        <begin position="120"/>
        <end position="142"/>
    </location>
</feature>
<dbReference type="PROSITE" id="PS00039">
    <property type="entry name" value="DEAD_ATP_HELICASE"/>
    <property type="match status" value="1"/>
</dbReference>
<comment type="caution">
    <text evidence="15">The sequence shown here is derived from an EMBL/GenBank/DDBJ whole genome shotgun (WGS) entry which is preliminary data.</text>
</comment>
<dbReference type="PROSITE" id="PS51192">
    <property type="entry name" value="HELICASE_ATP_BIND_1"/>
    <property type="match status" value="1"/>
</dbReference>
<evidence type="ECO:0000259" key="14">
    <source>
        <dbReference type="PROSITE" id="PS51195"/>
    </source>
</evidence>
<dbReference type="PANTHER" id="PTHR24031">
    <property type="entry name" value="RNA HELICASE"/>
    <property type="match status" value="1"/>
</dbReference>
<evidence type="ECO:0000256" key="8">
    <source>
        <dbReference type="PROSITE-ProRule" id="PRU00552"/>
    </source>
</evidence>